<dbReference type="InterPro" id="IPR006966">
    <property type="entry name" value="Peroxin-3"/>
</dbReference>
<feature type="compositionally biased region" description="Polar residues" evidence="1">
    <location>
        <begin position="106"/>
        <end position="119"/>
    </location>
</feature>
<dbReference type="GO" id="GO:0005778">
    <property type="term" value="C:peroxisomal membrane"/>
    <property type="evidence" value="ECO:0007669"/>
    <property type="project" value="InterPro"/>
</dbReference>
<gene>
    <name evidence="3" type="ORF">B0H64DRAFT_341170</name>
</gene>
<proteinExistence type="predicted"/>
<dbReference type="GeneID" id="87838195"/>
<dbReference type="RefSeq" id="XP_062659087.1">
    <property type="nucleotide sequence ID" value="XM_062801247.1"/>
</dbReference>
<accession>A0AAE0HFE7</accession>
<reference evidence="3" key="2">
    <citation type="submission" date="2023-06" db="EMBL/GenBank/DDBJ databases">
        <authorList>
            <consortium name="Lawrence Berkeley National Laboratory"/>
            <person name="Haridas S."/>
            <person name="Hensen N."/>
            <person name="Bonometti L."/>
            <person name="Westerberg I."/>
            <person name="Brannstrom I.O."/>
            <person name="Guillou S."/>
            <person name="Cros-Aarteil S."/>
            <person name="Calhoun S."/>
            <person name="Kuo A."/>
            <person name="Mondo S."/>
            <person name="Pangilinan J."/>
            <person name="Riley R."/>
            <person name="Labutti K."/>
            <person name="Andreopoulos B."/>
            <person name="Lipzen A."/>
            <person name="Chen C."/>
            <person name="Yanf M."/>
            <person name="Daum C."/>
            <person name="Ng V."/>
            <person name="Clum A."/>
            <person name="Steindorff A."/>
            <person name="Ohm R."/>
            <person name="Martin F."/>
            <person name="Silar P."/>
            <person name="Natvig D."/>
            <person name="Lalanne C."/>
            <person name="Gautier V."/>
            <person name="Ament-Velasquez S.L."/>
            <person name="Kruys A."/>
            <person name="Hutchinson M.I."/>
            <person name="Powell A.J."/>
            <person name="Barry K."/>
            <person name="Miller A.N."/>
            <person name="Grigoriev I.V."/>
            <person name="Debuchy R."/>
            <person name="Gladieux P."/>
            <person name="Thoren M.H."/>
            <person name="Johannesson H."/>
        </authorList>
    </citation>
    <scope>NUCLEOTIDE SEQUENCE</scope>
    <source>
        <strain evidence="3">CBS 168.71</strain>
    </source>
</reference>
<comment type="caution">
    <text evidence="3">The sequence shown here is derived from an EMBL/GenBank/DDBJ whole genome shotgun (WGS) entry which is preliminary data.</text>
</comment>
<dbReference type="PANTHER" id="PTHR28080">
    <property type="entry name" value="PEROXISOMAL BIOGENESIS FACTOR 3"/>
    <property type="match status" value="1"/>
</dbReference>
<dbReference type="Proteomes" id="UP001278766">
    <property type="component" value="Unassembled WGS sequence"/>
</dbReference>
<dbReference type="EMBL" id="JAUEPN010000004">
    <property type="protein sequence ID" value="KAK3295573.1"/>
    <property type="molecule type" value="Genomic_DNA"/>
</dbReference>
<reference evidence="3" key="1">
    <citation type="journal article" date="2023" name="Mol. Phylogenet. Evol.">
        <title>Genome-scale phylogeny and comparative genomics of the fungal order Sordariales.</title>
        <authorList>
            <person name="Hensen N."/>
            <person name="Bonometti L."/>
            <person name="Westerberg I."/>
            <person name="Brannstrom I.O."/>
            <person name="Guillou S."/>
            <person name="Cros-Aarteil S."/>
            <person name="Calhoun S."/>
            <person name="Haridas S."/>
            <person name="Kuo A."/>
            <person name="Mondo S."/>
            <person name="Pangilinan J."/>
            <person name="Riley R."/>
            <person name="LaButti K."/>
            <person name="Andreopoulos B."/>
            <person name="Lipzen A."/>
            <person name="Chen C."/>
            <person name="Yan M."/>
            <person name="Daum C."/>
            <person name="Ng V."/>
            <person name="Clum A."/>
            <person name="Steindorff A."/>
            <person name="Ohm R.A."/>
            <person name="Martin F."/>
            <person name="Silar P."/>
            <person name="Natvig D.O."/>
            <person name="Lalanne C."/>
            <person name="Gautier V."/>
            <person name="Ament-Velasquez S.L."/>
            <person name="Kruys A."/>
            <person name="Hutchinson M.I."/>
            <person name="Powell A.J."/>
            <person name="Barry K."/>
            <person name="Miller A.N."/>
            <person name="Grigoriev I.V."/>
            <person name="Debuchy R."/>
            <person name="Gladieux P."/>
            <person name="Hiltunen Thoren M."/>
            <person name="Johannesson H."/>
        </authorList>
    </citation>
    <scope>NUCLEOTIDE SEQUENCE</scope>
    <source>
        <strain evidence="3">CBS 168.71</strain>
    </source>
</reference>
<dbReference type="GO" id="GO:0030674">
    <property type="term" value="F:protein-macromolecule adaptor activity"/>
    <property type="evidence" value="ECO:0007669"/>
    <property type="project" value="TreeGrafter"/>
</dbReference>
<organism evidence="3 4">
    <name type="scientific">Chaetomium fimeti</name>
    <dbReference type="NCBI Taxonomy" id="1854472"/>
    <lineage>
        <taxon>Eukaryota</taxon>
        <taxon>Fungi</taxon>
        <taxon>Dikarya</taxon>
        <taxon>Ascomycota</taxon>
        <taxon>Pezizomycotina</taxon>
        <taxon>Sordariomycetes</taxon>
        <taxon>Sordariomycetidae</taxon>
        <taxon>Sordariales</taxon>
        <taxon>Chaetomiaceae</taxon>
        <taxon>Chaetomium</taxon>
    </lineage>
</organism>
<evidence type="ECO:0000256" key="1">
    <source>
        <dbReference type="SAM" id="MobiDB-lite"/>
    </source>
</evidence>
<protein>
    <submittedName>
        <fullName evidence="3">Peroxin-3</fullName>
    </submittedName>
</protein>
<evidence type="ECO:0000313" key="4">
    <source>
        <dbReference type="Proteomes" id="UP001278766"/>
    </source>
</evidence>
<evidence type="ECO:0000313" key="3">
    <source>
        <dbReference type="EMBL" id="KAK3295573.1"/>
    </source>
</evidence>
<keyword evidence="2" id="KW-0812">Transmembrane</keyword>
<dbReference type="Pfam" id="PF04882">
    <property type="entry name" value="Peroxin-3"/>
    <property type="match status" value="1"/>
</dbReference>
<dbReference type="PANTHER" id="PTHR28080:SF1">
    <property type="entry name" value="PEROXISOMAL BIOGENESIS FACTOR 3"/>
    <property type="match status" value="1"/>
</dbReference>
<keyword evidence="4" id="KW-1185">Reference proteome</keyword>
<name>A0AAE0HFE7_9PEZI</name>
<feature type="transmembrane region" description="Helical" evidence="2">
    <location>
        <begin position="16"/>
        <end position="34"/>
    </location>
</feature>
<dbReference type="GO" id="GO:0045046">
    <property type="term" value="P:protein import into peroxisome membrane"/>
    <property type="evidence" value="ECO:0007669"/>
    <property type="project" value="TreeGrafter"/>
</dbReference>
<sequence length="557" mass="59417">MFAATGRWFRRNRTPIAIGMGVVGAGYVATNYVLGKLRDARERMSSDRIAKENLRRRFEQNQEDCTFTVLALLPTATTNILEAMNTEKITYEIQQMKGSAVARTRSIGSTSPPSMSETNATDDDGRSIITVSAQSEAGMHTTQISVATPSSTAVSEGGAADAPQTLMVPQKPRKTKRQLWDELTISSITRAYTLLYTLSLLTMLTRIQLNLLGRRSYLSSVVSLATGGNGTPGTISLENNDDDSADQAYGTDFDVNRKYLTFSWWLLNRGWVDVMQRVEGAVRQVYGHLSPRDTVTLDTFAKLSHDVRRLIEGNAPSKGAGTAWLPYLLPPPGMEEFVLRESGVLDSDPLDDAAQGNPAPPGPSSPSSAVSLRRLLDETADLIECPHFAHVHAQLLDAGFSALLEQKLVAGVFDGATLEADPLGGAGAAASRAVLLPKILSVLTRQAHAVGHGMPNEYLQAMEAVPDLEGFAAVVYSSNWQAEIVPDDGAAGDVPASPGGSTKIGGSSLASLPGAKAAVPPKGLEAGEASLVMVDKTEGEDKADLFDSVWEKASASK</sequence>
<dbReference type="AlphaFoldDB" id="A0AAE0HFE7"/>
<keyword evidence="2" id="KW-0472">Membrane</keyword>
<feature type="region of interest" description="Disordered" evidence="1">
    <location>
        <begin position="104"/>
        <end position="123"/>
    </location>
</feature>
<evidence type="ECO:0000256" key="2">
    <source>
        <dbReference type="SAM" id="Phobius"/>
    </source>
</evidence>
<keyword evidence="2" id="KW-1133">Transmembrane helix</keyword>
<feature type="transmembrane region" description="Helical" evidence="2">
    <location>
        <begin position="183"/>
        <end position="204"/>
    </location>
</feature>
<feature type="region of interest" description="Disordered" evidence="1">
    <location>
        <begin position="348"/>
        <end position="369"/>
    </location>
</feature>